<dbReference type="RefSeq" id="WP_110579595.1">
    <property type="nucleotide sequence ID" value="NZ_BDSG01000067.1"/>
</dbReference>
<keyword evidence="1" id="KW-1133">Transmembrane helix</keyword>
<sequence>MNSRPDSQENIEPPQYSEKTNRIQAISQLIKAITPLIWAIVVLVVIVPLLGKIWLGNAGNEPLKTKVATETNLEIPITIPQKSNTQIDREISQALQTARANSQSFALGEIEGWVEELMTRVDQGFLPWYFNYFNQKQFEGKAFLSGLYSSIAHWVNTDNPPPEQVVAENLTKTIQTEFTKRVIRPQEAQLRLERITRDAVNLYVNNLSNELENIQASYQIPQGKWDRYLSDIAITIQDTEGNISNTSIKLLVGGATALGVKSLIPVMKVGSTVYLSLAGKTGAKIATKTGGAVASSFGAELIDPIVGIGLIVWDLWDYQHTVNIEKPILRDAIFNYLQEVKYDLVNNHQGSVLSSIYQIEASVNKSGSSELTL</sequence>
<feature type="transmembrane region" description="Helical" evidence="1">
    <location>
        <begin position="36"/>
        <end position="55"/>
    </location>
</feature>
<organism evidence="2 3">
    <name type="scientific">Microcystis aeruginosa Sj</name>
    <dbReference type="NCBI Taxonomy" id="1979544"/>
    <lineage>
        <taxon>Bacteria</taxon>
        <taxon>Bacillati</taxon>
        <taxon>Cyanobacteriota</taxon>
        <taxon>Cyanophyceae</taxon>
        <taxon>Oscillatoriophycideae</taxon>
        <taxon>Chroococcales</taxon>
        <taxon>Microcystaceae</taxon>
        <taxon>Microcystis</taxon>
    </lineage>
</organism>
<comment type="caution">
    <text evidence="2">The sequence shown here is derived from an EMBL/GenBank/DDBJ whole genome shotgun (WGS) entry which is preliminary data.</text>
</comment>
<evidence type="ECO:0000313" key="3">
    <source>
        <dbReference type="Proteomes" id="UP000248272"/>
    </source>
</evidence>
<name>A0A2Z6UPX0_MICAE</name>
<gene>
    <name evidence="2" type="ORF">MSj_02761</name>
</gene>
<evidence type="ECO:0000256" key="1">
    <source>
        <dbReference type="SAM" id="Phobius"/>
    </source>
</evidence>
<dbReference type="AlphaFoldDB" id="A0A2Z6UPX0"/>
<keyword evidence="1" id="KW-0472">Membrane</keyword>
<reference evidence="2 3" key="1">
    <citation type="journal article" date="2018" name="Front. Microbiol.">
        <title>Adaptation of the Freshwater Bloom-Forming Cyanobacterium Microcystis aeruginosa to Brackish Water Is Driven by Recent Horizontal Transfer of Sucrose Genes.</title>
        <authorList>
            <person name="Tanabe Y."/>
            <person name="Hodoki Y."/>
            <person name="Sano T."/>
            <person name="Tada K."/>
            <person name="Watanabe M.M."/>
        </authorList>
    </citation>
    <scope>NUCLEOTIDE SEQUENCE [LARGE SCALE GENOMIC DNA]</scope>
    <source>
        <strain evidence="2 3">Sj</strain>
    </source>
</reference>
<evidence type="ECO:0000313" key="2">
    <source>
        <dbReference type="EMBL" id="GBL11259.1"/>
    </source>
</evidence>
<keyword evidence="1" id="KW-0812">Transmembrane</keyword>
<dbReference type="Proteomes" id="UP000248272">
    <property type="component" value="Unassembled WGS sequence"/>
</dbReference>
<accession>A0A2Z6UPX0</accession>
<protein>
    <submittedName>
        <fullName evidence="2">Uncharacterized protein</fullName>
    </submittedName>
</protein>
<proteinExistence type="predicted"/>
<dbReference type="EMBL" id="BDSG01000067">
    <property type="protein sequence ID" value="GBL11259.1"/>
    <property type="molecule type" value="Genomic_DNA"/>
</dbReference>